<protein>
    <submittedName>
        <fullName evidence="1">Uncharacterized protein</fullName>
    </submittedName>
</protein>
<accession>A0ACC1YDA6</accession>
<gene>
    <name evidence="1" type="ORF">OWV82_008399</name>
</gene>
<organism evidence="1 2">
    <name type="scientific">Melia azedarach</name>
    <name type="common">Chinaberry tree</name>
    <dbReference type="NCBI Taxonomy" id="155640"/>
    <lineage>
        <taxon>Eukaryota</taxon>
        <taxon>Viridiplantae</taxon>
        <taxon>Streptophyta</taxon>
        <taxon>Embryophyta</taxon>
        <taxon>Tracheophyta</taxon>
        <taxon>Spermatophyta</taxon>
        <taxon>Magnoliopsida</taxon>
        <taxon>eudicotyledons</taxon>
        <taxon>Gunneridae</taxon>
        <taxon>Pentapetalae</taxon>
        <taxon>rosids</taxon>
        <taxon>malvids</taxon>
        <taxon>Sapindales</taxon>
        <taxon>Meliaceae</taxon>
        <taxon>Melia</taxon>
    </lineage>
</organism>
<proteinExistence type="predicted"/>
<dbReference type="EMBL" id="CM051397">
    <property type="protein sequence ID" value="KAJ4720600.1"/>
    <property type="molecule type" value="Genomic_DNA"/>
</dbReference>
<comment type="caution">
    <text evidence="1">The sequence shown here is derived from an EMBL/GenBank/DDBJ whole genome shotgun (WGS) entry which is preliminary data.</text>
</comment>
<reference evidence="1 2" key="1">
    <citation type="journal article" date="2023" name="Science">
        <title>Complex scaffold remodeling in plant triterpene biosynthesis.</title>
        <authorList>
            <person name="De La Pena R."/>
            <person name="Hodgson H."/>
            <person name="Liu J.C."/>
            <person name="Stephenson M.J."/>
            <person name="Martin A.C."/>
            <person name="Owen C."/>
            <person name="Harkess A."/>
            <person name="Leebens-Mack J."/>
            <person name="Jimenez L.E."/>
            <person name="Osbourn A."/>
            <person name="Sattely E.S."/>
        </authorList>
    </citation>
    <scope>NUCLEOTIDE SEQUENCE [LARGE SCALE GENOMIC DNA]</scope>
    <source>
        <strain evidence="2">cv. JPN11</strain>
        <tissue evidence="1">Leaf</tissue>
    </source>
</reference>
<evidence type="ECO:0000313" key="2">
    <source>
        <dbReference type="Proteomes" id="UP001164539"/>
    </source>
</evidence>
<sequence length="143" mass="16172">MPPNDTWLFRNYFCCEKDLVDIEKKCDYYRGLMDRSLRNIEREQKKHGEYEVLYNEALAWKNQAQAKLEEARANLLPAENIQVKSVHELGSAIKFEVANNWDGIEASEASAATANEETGAANEAEEETGAANEVEEEIGANEE</sequence>
<name>A0ACC1YDA6_MELAZ</name>
<keyword evidence="2" id="KW-1185">Reference proteome</keyword>
<evidence type="ECO:0000313" key="1">
    <source>
        <dbReference type="EMBL" id="KAJ4720600.1"/>
    </source>
</evidence>
<dbReference type="Proteomes" id="UP001164539">
    <property type="component" value="Chromosome 4"/>
</dbReference>